<comment type="caution">
    <text evidence="3">The sequence shown here is derived from an EMBL/GenBank/DDBJ whole genome shotgun (WGS) entry which is preliminary data.</text>
</comment>
<dbReference type="SUPFAM" id="SSF53098">
    <property type="entry name" value="Ribonuclease H-like"/>
    <property type="match status" value="1"/>
</dbReference>
<dbReference type="EMBL" id="BGZK01000627">
    <property type="protein sequence ID" value="GBP53536.1"/>
    <property type="molecule type" value="Genomic_DNA"/>
</dbReference>
<keyword evidence="1" id="KW-0227">DNA damage</keyword>
<dbReference type="InterPro" id="IPR025398">
    <property type="entry name" value="DUF4371"/>
</dbReference>
<proteinExistence type="inferred from homology"/>
<evidence type="ECO:0000313" key="3">
    <source>
        <dbReference type="EMBL" id="GBP53536.1"/>
    </source>
</evidence>
<dbReference type="GO" id="GO:0000723">
    <property type="term" value="P:telomere maintenance"/>
    <property type="evidence" value="ECO:0007669"/>
    <property type="project" value="InterPro"/>
</dbReference>
<dbReference type="GO" id="GO:0016887">
    <property type="term" value="F:ATP hydrolysis activity"/>
    <property type="evidence" value="ECO:0007669"/>
    <property type="project" value="RHEA"/>
</dbReference>
<name>A0A4C1WPW1_EUMVA</name>
<sequence length="1090" mass="123546">MGLLEDDSHWENTLSEAAVCSSATSLRYLFAVIVAFCQVADSVNLWNKFQENMASDILNRRRRELNSDDIQYDQHIFDEALFELNKVLQLLSAVASSGIAATLLEGGRTAHSTFKLPLKIATDDNISVCSVSKQSNTGKLMRDCSLIVWDEATMSNKSSVEALDRTMRDLRNKNSPMGGCTILFSGDFRQILPVVTRGTRADEINASLKRSNLWPHVNKLELKTNMRVSSSSRENRLFPEMLLKVGNGELTQSEGRINLENLCVLIDNIQELVNKVYPDIDDISYKTISWFKERAILSPTNEQVDKSFARLRTAFSDETLCTTTIYNWFVEFKRARANLNVEFRDGRPSTAVNKKNIDAVCRMIETDKHVTYREISLSLGIGVEAPNTIATPSSVATGNVSYGIPSDIAQIGEPIEQVVLDTYPKQHNRAFVSDWFKRYKWLQYSVEKDAAFCYPCQQFLPHGSKQTSYTSTGFRNWKNATDSKTGFPKHEKSISHIQAMSMWQEKLQRISTSSSVETLINQKVLEKYRYYVKSIMEVIQFLIVNELALRGNYILEEEKEQGLFQNLFEYTCMKDPNLNEVLTHIPQNATYRSPEIQNQIIQAMVQAVRSSIVKDINESDVKWFTLMEDGTRDKNNRENIALAIRYVKDGVVNESLLMVKTTENLDAATFTELTLNTLTENNIDPSCMLSQCYDGVSVMSGKVSGVATRIENKLGRKIPYVHCYNHRLHLIVIRTISEMTFIRLFFDQCIMLHEFFHHGKIAALYDGKRIGRLLEQRWSGHLAVTKVVYDNYSSILQTLKEIKNGRFNGDDVAKSIGIKKVMLDLEFRIAMVVAKKILSTLQPADAALQARSAGLKDAITIIKCVKDEIIKLRSNQMYNQILEEAKSLTSNDCGESENRTQTSKRQVKPNRMDDYLTYTPCSSARQNIDENDEPFKSEYFETLDILIAELQRRFSDNDDLINSIASLDELDVDKMVPLKNLGLKIPSREEASVVKAYLSRNEDIMENTLQVLYRQREAFKDTYELFASVATIGCSTAVCESTFSTLTAINRPQRLSMGHERMAGMRCLGVDGSMVESVALKPDDAGFSPG</sequence>
<dbReference type="InterPro" id="IPR006580">
    <property type="entry name" value="Znf_TTF"/>
</dbReference>
<dbReference type="SUPFAM" id="SSF52540">
    <property type="entry name" value="P-loop containing nucleoside triphosphate hydrolases"/>
    <property type="match status" value="2"/>
</dbReference>
<dbReference type="AlphaFoldDB" id="A0A4C1WPW1"/>
<evidence type="ECO:0000313" key="4">
    <source>
        <dbReference type="Proteomes" id="UP000299102"/>
    </source>
</evidence>
<keyword evidence="1" id="KW-0378">Hydrolase</keyword>
<dbReference type="Gene3D" id="3.40.50.300">
    <property type="entry name" value="P-loop containing nucleotide triphosphate hydrolases"/>
    <property type="match status" value="1"/>
</dbReference>
<dbReference type="GO" id="GO:0043139">
    <property type="term" value="F:5'-3' DNA helicase activity"/>
    <property type="evidence" value="ECO:0007669"/>
    <property type="project" value="UniProtKB-EC"/>
</dbReference>
<comment type="similarity">
    <text evidence="1">Belongs to the helicase family.</text>
</comment>
<dbReference type="PANTHER" id="PTHR45749:SF37">
    <property type="entry name" value="OS05G0311600 PROTEIN"/>
    <property type="match status" value="1"/>
</dbReference>
<keyword evidence="4" id="KW-1185">Reference proteome</keyword>
<dbReference type="GO" id="GO:0006310">
    <property type="term" value="P:DNA recombination"/>
    <property type="evidence" value="ECO:0007669"/>
    <property type="project" value="UniProtKB-KW"/>
</dbReference>
<dbReference type="OrthoDB" id="7203715at2759"/>
<keyword evidence="1" id="KW-0347">Helicase</keyword>
<dbReference type="Pfam" id="PF14291">
    <property type="entry name" value="DUF4371"/>
    <property type="match status" value="1"/>
</dbReference>
<organism evidence="3 4">
    <name type="scientific">Eumeta variegata</name>
    <name type="common">Bagworm moth</name>
    <name type="synonym">Eumeta japonica</name>
    <dbReference type="NCBI Taxonomy" id="151549"/>
    <lineage>
        <taxon>Eukaryota</taxon>
        <taxon>Metazoa</taxon>
        <taxon>Ecdysozoa</taxon>
        <taxon>Arthropoda</taxon>
        <taxon>Hexapoda</taxon>
        <taxon>Insecta</taxon>
        <taxon>Pterygota</taxon>
        <taxon>Neoptera</taxon>
        <taxon>Endopterygota</taxon>
        <taxon>Lepidoptera</taxon>
        <taxon>Glossata</taxon>
        <taxon>Ditrysia</taxon>
        <taxon>Tineoidea</taxon>
        <taxon>Psychidae</taxon>
        <taxon>Oiketicinae</taxon>
        <taxon>Eumeta</taxon>
    </lineage>
</organism>
<dbReference type="SMART" id="SM00597">
    <property type="entry name" value="ZnF_TTF"/>
    <property type="match status" value="1"/>
</dbReference>
<dbReference type="InterPro" id="IPR010285">
    <property type="entry name" value="DNA_helicase_pif1-like_DEAD"/>
</dbReference>
<reference evidence="3 4" key="1">
    <citation type="journal article" date="2019" name="Commun. Biol.">
        <title>The bagworm genome reveals a unique fibroin gene that provides high tensile strength.</title>
        <authorList>
            <person name="Kono N."/>
            <person name="Nakamura H."/>
            <person name="Ohtoshi R."/>
            <person name="Tomita M."/>
            <person name="Numata K."/>
            <person name="Arakawa K."/>
        </authorList>
    </citation>
    <scope>NUCLEOTIDE SEQUENCE [LARGE SCALE GENOMIC DNA]</scope>
</reference>
<protein>
    <recommendedName>
        <fullName evidence="1">ATP-dependent DNA helicase</fullName>
        <ecNumber evidence="1">5.6.2.3</ecNumber>
    </recommendedName>
</protein>
<comment type="catalytic activity">
    <reaction evidence="1">
        <text>ATP + H2O = ADP + phosphate + H(+)</text>
        <dbReference type="Rhea" id="RHEA:13065"/>
        <dbReference type="ChEBI" id="CHEBI:15377"/>
        <dbReference type="ChEBI" id="CHEBI:15378"/>
        <dbReference type="ChEBI" id="CHEBI:30616"/>
        <dbReference type="ChEBI" id="CHEBI:43474"/>
        <dbReference type="ChEBI" id="CHEBI:456216"/>
        <dbReference type="EC" id="5.6.2.3"/>
    </reaction>
</comment>
<dbReference type="Pfam" id="PF05970">
    <property type="entry name" value="PIF1"/>
    <property type="match status" value="1"/>
</dbReference>
<dbReference type="InterPro" id="IPR027417">
    <property type="entry name" value="P-loop_NTPase"/>
</dbReference>
<gene>
    <name evidence="3" type="primary">ZMYM1</name>
    <name evidence="3" type="ORF">EVAR_45409_1</name>
</gene>
<dbReference type="Proteomes" id="UP000299102">
    <property type="component" value="Unassembled WGS sequence"/>
</dbReference>
<keyword evidence="1" id="KW-0233">DNA recombination</keyword>
<keyword evidence="1" id="KW-0234">DNA repair</keyword>
<comment type="cofactor">
    <cofactor evidence="1">
        <name>Mg(2+)</name>
        <dbReference type="ChEBI" id="CHEBI:18420"/>
    </cofactor>
</comment>
<dbReference type="GO" id="GO:0006281">
    <property type="term" value="P:DNA repair"/>
    <property type="evidence" value="ECO:0007669"/>
    <property type="project" value="UniProtKB-KW"/>
</dbReference>
<dbReference type="InterPro" id="IPR012337">
    <property type="entry name" value="RNaseH-like_sf"/>
</dbReference>
<evidence type="ECO:0000259" key="2">
    <source>
        <dbReference type="SMART" id="SM00597"/>
    </source>
</evidence>
<dbReference type="PANTHER" id="PTHR45749">
    <property type="match status" value="1"/>
</dbReference>
<keyword evidence="1" id="KW-0547">Nucleotide-binding</keyword>
<dbReference type="EC" id="5.6.2.3" evidence="1"/>
<accession>A0A4C1WPW1</accession>
<evidence type="ECO:0000256" key="1">
    <source>
        <dbReference type="RuleBase" id="RU363044"/>
    </source>
</evidence>
<feature type="domain" description="TTF-type" evidence="2">
    <location>
        <begin position="427"/>
        <end position="512"/>
    </location>
</feature>
<keyword evidence="1" id="KW-0067">ATP-binding</keyword>
<dbReference type="GO" id="GO:0005524">
    <property type="term" value="F:ATP binding"/>
    <property type="evidence" value="ECO:0007669"/>
    <property type="project" value="UniProtKB-KW"/>
</dbReference>